<keyword evidence="3" id="KW-0547">Nucleotide-binding</keyword>
<dbReference type="GO" id="GO:0016887">
    <property type="term" value="F:ATP hydrolysis activity"/>
    <property type="evidence" value="ECO:0007669"/>
    <property type="project" value="InterPro"/>
</dbReference>
<dbReference type="PANTHER" id="PTHR42781">
    <property type="entry name" value="SPERMIDINE/PUTRESCINE IMPORT ATP-BINDING PROTEIN POTA"/>
    <property type="match status" value="1"/>
</dbReference>
<keyword evidence="3" id="KW-0378">Hydrolase</keyword>
<dbReference type="PATRIC" id="fig|2746.7.peg.363"/>
<dbReference type="GO" id="GO:0005524">
    <property type="term" value="F:ATP binding"/>
    <property type="evidence" value="ECO:0007669"/>
    <property type="project" value="UniProtKB-KW"/>
</dbReference>
<dbReference type="InterPro" id="IPR050093">
    <property type="entry name" value="ABC_SmlMolc_Importer"/>
</dbReference>
<dbReference type="InterPro" id="IPR027417">
    <property type="entry name" value="P-loop_NTPase"/>
</dbReference>
<dbReference type="Proteomes" id="UP000092504">
    <property type="component" value="Unassembled WGS sequence"/>
</dbReference>
<dbReference type="EC" id="3.6.3.19" evidence="3"/>
<dbReference type="PANTHER" id="PTHR42781:SF4">
    <property type="entry name" value="SPERMIDINE_PUTRESCINE IMPORT ATP-BINDING PROTEIN POTA"/>
    <property type="match status" value="1"/>
</dbReference>
<gene>
    <name evidence="3" type="primary">malK_1</name>
    <name evidence="3" type="ORF">A8U91_00351</name>
</gene>
<feature type="domain" description="ABC transporter" evidence="2">
    <location>
        <begin position="28"/>
        <end position="114"/>
    </location>
</feature>
<dbReference type="Pfam" id="PF00005">
    <property type="entry name" value="ABC_tran"/>
    <property type="match status" value="1"/>
</dbReference>
<protein>
    <submittedName>
        <fullName evidence="3">Maltose/maltodextrin import ATP-binding protein MalK</fullName>
        <ecNumber evidence="3">3.6.3.19</ecNumber>
    </submittedName>
</protein>
<evidence type="ECO:0000256" key="1">
    <source>
        <dbReference type="ARBA" id="ARBA00022448"/>
    </source>
</evidence>
<evidence type="ECO:0000313" key="3">
    <source>
        <dbReference type="EMBL" id="OBX36015.1"/>
    </source>
</evidence>
<proteinExistence type="predicted"/>
<evidence type="ECO:0000313" key="4">
    <source>
        <dbReference type="Proteomes" id="UP000092504"/>
    </source>
</evidence>
<comment type="caution">
    <text evidence="3">The sequence shown here is derived from an EMBL/GenBank/DDBJ whole genome shotgun (WGS) entry which is preliminary data.</text>
</comment>
<dbReference type="InterPro" id="IPR003439">
    <property type="entry name" value="ABC_transporter-like_ATP-bd"/>
</dbReference>
<sequence>MDAVSPPRSDYLQLEGLAKAFGATRVFQDIQADIAQGEFITLLGPSGCGKSTLLRSIAGLTALDRGSVRIAGEDITQLPPRKRGIGMVFQHYALFPNMRVADNVAFGLRMQRVEREARRHRSRRC</sequence>
<dbReference type="SUPFAM" id="SSF52540">
    <property type="entry name" value="P-loop containing nucleoside triphosphate hydrolases"/>
    <property type="match status" value="1"/>
</dbReference>
<evidence type="ECO:0000259" key="2">
    <source>
        <dbReference type="Pfam" id="PF00005"/>
    </source>
</evidence>
<dbReference type="Gene3D" id="3.40.50.300">
    <property type="entry name" value="P-loop containing nucleotide triphosphate hydrolases"/>
    <property type="match status" value="1"/>
</dbReference>
<name>A0A1B8P165_HALEL</name>
<dbReference type="EMBL" id="MAJD01000001">
    <property type="protein sequence ID" value="OBX36015.1"/>
    <property type="molecule type" value="Genomic_DNA"/>
</dbReference>
<keyword evidence="3" id="KW-0067">ATP-binding</keyword>
<reference evidence="3 4" key="1">
    <citation type="submission" date="2016-06" db="EMBL/GenBank/DDBJ databases">
        <title>Genome sequence of halotolerant plant growth promoting strain of Halomonas elongata HEK1 isolated from salterns of Rann of Kutch, Gujarat, India.</title>
        <authorList>
            <person name="Gaba S."/>
            <person name="Singh R.N."/>
            <person name="Abrol S."/>
            <person name="Kaushik R."/>
            <person name="Saxena A.K."/>
        </authorList>
    </citation>
    <scope>NUCLEOTIDE SEQUENCE [LARGE SCALE GENOMIC DNA]</scope>
    <source>
        <strain evidence="3 4">HEK1</strain>
    </source>
</reference>
<organism evidence="3 4">
    <name type="scientific">Halomonas elongata</name>
    <dbReference type="NCBI Taxonomy" id="2746"/>
    <lineage>
        <taxon>Bacteria</taxon>
        <taxon>Pseudomonadati</taxon>
        <taxon>Pseudomonadota</taxon>
        <taxon>Gammaproteobacteria</taxon>
        <taxon>Oceanospirillales</taxon>
        <taxon>Halomonadaceae</taxon>
        <taxon>Halomonas</taxon>
    </lineage>
</organism>
<dbReference type="AlphaFoldDB" id="A0A1B8P165"/>
<accession>A0A1B8P165</accession>
<keyword evidence="1" id="KW-0813">Transport</keyword>